<dbReference type="HAMAP" id="MF_00197">
    <property type="entry name" value="DAP_epimerase"/>
    <property type="match status" value="1"/>
</dbReference>
<dbReference type="InterPro" id="IPR001653">
    <property type="entry name" value="DAP_epimerase_DapF"/>
</dbReference>
<organism evidence="4">
    <name type="scientific">freshwater metagenome</name>
    <dbReference type="NCBI Taxonomy" id="449393"/>
    <lineage>
        <taxon>unclassified sequences</taxon>
        <taxon>metagenomes</taxon>
        <taxon>ecological metagenomes</taxon>
    </lineage>
</organism>
<dbReference type="Pfam" id="PF01678">
    <property type="entry name" value="DAP_epimerase"/>
    <property type="match status" value="2"/>
</dbReference>
<dbReference type="AlphaFoldDB" id="A0A6J7GIC9"/>
<dbReference type="PANTHER" id="PTHR31689">
    <property type="entry name" value="DIAMINOPIMELATE EPIMERASE, CHLOROPLASTIC"/>
    <property type="match status" value="1"/>
</dbReference>
<evidence type="ECO:0000313" key="4">
    <source>
        <dbReference type="EMBL" id="CAB4903893.1"/>
    </source>
</evidence>
<dbReference type="NCBIfam" id="TIGR00652">
    <property type="entry name" value="DapF"/>
    <property type="match status" value="1"/>
</dbReference>
<proteinExistence type="inferred from homology"/>
<dbReference type="GO" id="GO:0009089">
    <property type="term" value="P:lysine biosynthetic process via diaminopimelate"/>
    <property type="evidence" value="ECO:0007669"/>
    <property type="project" value="InterPro"/>
</dbReference>
<name>A0A6J7GIC9_9ZZZZ</name>
<dbReference type="GO" id="GO:0005829">
    <property type="term" value="C:cytosol"/>
    <property type="evidence" value="ECO:0007669"/>
    <property type="project" value="TreeGrafter"/>
</dbReference>
<dbReference type="GO" id="GO:0008837">
    <property type="term" value="F:diaminopimelate epimerase activity"/>
    <property type="evidence" value="ECO:0007669"/>
    <property type="project" value="InterPro"/>
</dbReference>
<feature type="region of interest" description="Disordered" evidence="3">
    <location>
        <begin position="121"/>
        <end position="154"/>
    </location>
</feature>
<keyword evidence="2" id="KW-0413">Isomerase</keyword>
<reference evidence="4" key="1">
    <citation type="submission" date="2020-05" db="EMBL/GenBank/DDBJ databases">
        <authorList>
            <person name="Chiriac C."/>
            <person name="Salcher M."/>
            <person name="Ghai R."/>
            <person name="Kavagutti S V."/>
        </authorList>
    </citation>
    <scope>NUCLEOTIDE SEQUENCE</scope>
</reference>
<comment type="similarity">
    <text evidence="1">Belongs to the diaminopimelate epimerase family.</text>
</comment>
<feature type="compositionally biased region" description="Basic and acidic residues" evidence="3">
    <location>
        <begin position="125"/>
        <end position="136"/>
    </location>
</feature>
<protein>
    <submittedName>
        <fullName evidence="4">Unannotated protein</fullName>
    </submittedName>
</protein>
<dbReference type="SUPFAM" id="SSF54506">
    <property type="entry name" value="Diaminopimelate epimerase-like"/>
    <property type="match status" value="2"/>
</dbReference>
<sequence>MRFEKWQALGNDYLVVERDALPVPLTAARARVLCDPHLGPGADGVLELSPPTEPGTVAALRIMNPDGSEAELSGNGAREAIMYLRRRGWTDRDQFSITTVAGEIRPTILSETTCRVDMGRAFTRSPDHTGADDGRGTLDGAESLEPAPVDGPPQRWSYQHVKIGNPQCAIRVADVAALEALDLPAIGPAIEHHPLFPQRTNVSWFCELEPGVIRARIFERGVGETMSSGTGASGAAVAYVLDGGGTGAGDGDGESVLVRLDGGELTVDVSDDLHVDLTGWAVPVYAAEASDELVAALRALG</sequence>
<gene>
    <name evidence="4" type="ORF">UFOPK3564_00749</name>
</gene>
<evidence type="ECO:0000256" key="2">
    <source>
        <dbReference type="ARBA" id="ARBA00023235"/>
    </source>
</evidence>
<dbReference type="PANTHER" id="PTHR31689:SF0">
    <property type="entry name" value="DIAMINOPIMELATE EPIMERASE"/>
    <property type="match status" value="1"/>
</dbReference>
<evidence type="ECO:0000256" key="1">
    <source>
        <dbReference type="ARBA" id="ARBA00010219"/>
    </source>
</evidence>
<evidence type="ECO:0000256" key="3">
    <source>
        <dbReference type="SAM" id="MobiDB-lite"/>
    </source>
</evidence>
<accession>A0A6J7GIC9</accession>
<dbReference type="EMBL" id="CAFBMK010000028">
    <property type="protein sequence ID" value="CAB4903893.1"/>
    <property type="molecule type" value="Genomic_DNA"/>
</dbReference>
<dbReference type="Gene3D" id="3.10.310.10">
    <property type="entry name" value="Diaminopimelate Epimerase, Chain A, domain 1"/>
    <property type="match status" value="2"/>
</dbReference>